<reference evidence="1" key="1">
    <citation type="journal article" date="2020" name="Nat. Commun.">
        <title>Large-scale genome sequencing of mycorrhizal fungi provides insights into the early evolution of symbiotic traits.</title>
        <authorList>
            <person name="Miyauchi S."/>
            <person name="Kiss E."/>
            <person name="Kuo A."/>
            <person name="Drula E."/>
            <person name="Kohler A."/>
            <person name="Sanchez-Garcia M."/>
            <person name="Morin E."/>
            <person name="Andreopoulos B."/>
            <person name="Barry K.W."/>
            <person name="Bonito G."/>
            <person name="Buee M."/>
            <person name="Carver A."/>
            <person name="Chen C."/>
            <person name="Cichocki N."/>
            <person name="Clum A."/>
            <person name="Culley D."/>
            <person name="Crous P.W."/>
            <person name="Fauchery L."/>
            <person name="Girlanda M."/>
            <person name="Hayes R.D."/>
            <person name="Keri Z."/>
            <person name="LaButti K."/>
            <person name="Lipzen A."/>
            <person name="Lombard V."/>
            <person name="Magnuson J."/>
            <person name="Maillard F."/>
            <person name="Murat C."/>
            <person name="Nolan M."/>
            <person name="Ohm R.A."/>
            <person name="Pangilinan J."/>
            <person name="Pereira M.F."/>
            <person name="Perotto S."/>
            <person name="Peter M."/>
            <person name="Pfister S."/>
            <person name="Riley R."/>
            <person name="Sitrit Y."/>
            <person name="Stielow J.B."/>
            <person name="Szollosi G."/>
            <person name="Zifcakova L."/>
            <person name="Stursova M."/>
            <person name="Spatafora J.W."/>
            <person name="Tedersoo L."/>
            <person name="Vaario L.M."/>
            <person name="Yamada A."/>
            <person name="Yan M."/>
            <person name="Wang P."/>
            <person name="Xu J."/>
            <person name="Bruns T."/>
            <person name="Baldrian P."/>
            <person name="Vilgalys R."/>
            <person name="Dunand C."/>
            <person name="Henrissat B."/>
            <person name="Grigoriev I.V."/>
            <person name="Hibbett D."/>
            <person name="Nagy L.G."/>
            <person name="Martin F.M."/>
        </authorList>
    </citation>
    <scope>NUCLEOTIDE SEQUENCE</scope>
    <source>
        <strain evidence="1">UP504</strain>
    </source>
</reference>
<proteinExistence type="predicted"/>
<dbReference type="EMBL" id="MU128933">
    <property type="protein sequence ID" value="KAF9517181.1"/>
    <property type="molecule type" value="Genomic_DNA"/>
</dbReference>
<name>A0A9P6B3V2_9AGAM</name>
<dbReference type="Proteomes" id="UP000886523">
    <property type="component" value="Unassembled WGS sequence"/>
</dbReference>
<comment type="caution">
    <text evidence="1">The sequence shown here is derived from an EMBL/GenBank/DDBJ whole genome shotgun (WGS) entry which is preliminary data.</text>
</comment>
<accession>A0A9P6B3V2</accession>
<gene>
    <name evidence="1" type="ORF">BS47DRAFT_1389986</name>
</gene>
<organism evidence="1 2">
    <name type="scientific">Hydnum rufescens UP504</name>
    <dbReference type="NCBI Taxonomy" id="1448309"/>
    <lineage>
        <taxon>Eukaryota</taxon>
        <taxon>Fungi</taxon>
        <taxon>Dikarya</taxon>
        <taxon>Basidiomycota</taxon>
        <taxon>Agaricomycotina</taxon>
        <taxon>Agaricomycetes</taxon>
        <taxon>Cantharellales</taxon>
        <taxon>Hydnaceae</taxon>
        <taxon>Hydnum</taxon>
    </lineage>
</organism>
<keyword evidence="2" id="KW-1185">Reference proteome</keyword>
<evidence type="ECO:0000313" key="1">
    <source>
        <dbReference type="EMBL" id="KAF9517181.1"/>
    </source>
</evidence>
<evidence type="ECO:0000313" key="2">
    <source>
        <dbReference type="Proteomes" id="UP000886523"/>
    </source>
</evidence>
<dbReference type="AlphaFoldDB" id="A0A9P6B3V2"/>
<protein>
    <submittedName>
        <fullName evidence="1">Uncharacterized protein</fullName>
    </submittedName>
</protein>
<sequence>MCWLTLTLPLHPRNNGDVQTVVLVCIDLIGQGRLTNKLNLLASSAPRLNQSRSSQLFYHDVWAASSDETTIISVRGGAPDPGCLTQEHPRISLISDVISVVGLNFGRCKALGVLIPRFLAPFSTIHKNGSSSLRILLLRVPSPHDKAIRSFRAPGDSAIGTLSVRTGVINFYSEDPQLSLYIPVTGRSFSIKTHVPPDSFDARLPSAVPLISKGDQSLANPLANPPVRLRTISPSLATHLSSAPINQTQCGRVVPSPFLPSTTSVPSTDAN</sequence>